<dbReference type="PANTHER" id="PTHR10587">
    <property type="entry name" value="GLYCOSYL TRANSFERASE-RELATED"/>
    <property type="match status" value="1"/>
</dbReference>
<evidence type="ECO:0000259" key="1">
    <source>
        <dbReference type="PROSITE" id="PS51677"/>
    </source>
</evidence>
<dbReference type="PROSITE" id="PS51677">
    <property type="entry name" value="NODB"/>
    <property type="match status" value="1"/>
</dbReference>
<dbReference type="Gene3D" id="2.60.120.260">
    <property type="entry name" value="Galactose-binding domain-like"/>
    <property type="match status" value="1"/>
</dbReference>
<evidence type="ECO:0000313" key="3">
    <source>
        <dbReference type="Proteomes" id="UP000753961"/>
    </source>
</evidence>
<dbReference type="SUPFAM" id="SSF88713">
    <property type="entry name" value="Glycoside hydrolase/deacetylase"/>
    <property type="match status" value="1"/>
</dbReference>
<keyword evidence="3" id="KW-1185">Reference proteome</keyword>
<dbReference type="RefSeq" id="WP_222578712.1">
    <property type="nucleotide sequence ID" value="NZ_JAHVHU010000004.1"/>
</dbReference>
<sequence>MTNSSIFLRVLLGLFIIGFLPYPATSQTPEFPWPEGKKMAISLTFDDARTSNPIHGIPLLDEYDVDATFYVLPERVKTNLAGWRAAVKEGHEMANHSYHHPCSGNFGWARPLEDYTTDKMRDELTEANHAIEELLGVKPVSYAYPCGQTTIGRGMTSQSFISLISEMFVTGRLWLSEAPVDPWYCDMAALTGMKMDNAEFDEILPLIESATKKGQWLILAGHETGDSGNQTTYLSMLRKLCEYAKDPANGIWIAPVGTIAEYVLEKRQEFLDSINIPRITYAGGYGELVLDAIHAKAVGPEIQYMPAWEAFGWFTGKDKVEWEVDADVSGLYRVQMEWSVSDKEAGKEFILETEDEQLRGKVKRSGSWETFKKEYIGQIYLEKGYQKITFRPSEEFETGALLDLRQIRLTPLSGTVNNRPPLSRTSLKNRGMCANKSFDGLTEIKTAFEPVPKNQGITNDGVYYYVSPDHHTIEKRKMSNFDLIKSATYPDKIGGLFFDYDADEILTCSGQYETGGDAFVSRINKNTLQITETIDISKHTRHGVNAIVRLGNKYYVGETAVGDDAEPKSWFSFDQHFDFIETVYSHQSQKGSYDWQDATVYNGKIIATDHNGFVFAFCVLPNGQLSALGKYDSSGRYYEGITIKENRFYIWKSKVGIISATLK</sequence>
<feature type="domain" description="NodB homology" evidence="1">
    <location>
        <begin position="39"/>
        <end position="254"/>
    </location>
</feature>
<comment type="caution">
    <text evidence="2">The sequence shown here is derived from an EMBL/GenBank/DDBJ whole genome shotgun (WGS) entry which is preliminary data.</text>
</comment>
<protein>
    <submittedName>
        <fullName evidence="2">Polysaccharide deacetylase family protein</fullName>
    </submittedName>
</protein>
<name>A0A953HJU0_9BACT</name>
<dbReference type="CDD" id="cd10967">
    <property type="entry name" value="CE4_GLA_like_6s"/>
    <property type="match status" value="1"/>
</dbReference>
<proteinExistence type="predicted"/>
<dbReference type="SUPFAM" id="SSF63829">
    <property type="entry name" value="Calcium-dependent phosphotriesterase"/>
    <property type="match status" value="1"/>
</dbReference>
<dbReference type="Gene3D" id="3.20.20.370">
    <property type="entry name" value="Glycoside hydrolase/deacetylase"/>
    <property type="match status" value="1"/>
</dbReference>
<accession>A0A953HJU0</accession>
<dbReference type="InterPro" id="IPR002509">
    <property type="entry name" value="NODB_dom"/>
</dbReference>
<dbReference type="InterPro" id="IPR050248">
    <property type="entry name" value="Polysacc_deacetylase_ArnD"/>
</dbReference>
<dbReference type="GO" id="GO:0005975">
    <property type="term" value="P:carbohydrate metabolic process"/>
    <property type="evidence" value="ECO:0007669"/>
    <property type="project" value="InterPro"/>
</dbReference>
<dbReference type="EMBL" id="JAHVHU010000004">
    <property type="protein sequence ID" value="MBY5957189.1"/>
    <property type="molecule type" value="Genomic_DNA"/>
</dbReference>
<reference evidence="2" key="1">
    <citation type="submission" date="2021-06" db="EMBL/GenBank/DDBJ databases">
        <title>44 bacteria genomes isolated from Dapeng, Shenzhen.</title>
        <authorList>
            <person name="Zheng W."/>
            <person name="Yu S."/>
            <person name="Huang Y."/>
        </authorList>
    </citation>
    <scope>NUCLEOTIDE SEQUENCE</scope>
    <source>
        <strain evidence="2">DP5N28-2</strain>
    </source>
</reference>
<evidence type="ECO:0000313" key="2">
    <source>
        <dbReference type="EMBL" id="MBY5957189.1"/>
    </source>
</evidence>
<dbReference type="InterPro" id="IPR011330">
    <property type="entry name" value="Glyco_hydro/deAcase_b/a-brl"/>
</dbReference>
<dbReference type="GO" id="GO:0016810">
    <property type="term" value="F:hydrolase activity, acting on carbon-nitrogen (but not peptide) bonds"/>
    <property type="evidence" value="ECO:0007669"/>
    <property type="project" value="InterPro"/>
</dbReference>
<organism evidence="2 3">
    <name type="scientific">Membranihabitans marinus</name>
    <dbReference type="NCBI Taxonomy" id="1227546"/>
    <lineage>
        <taxon>Bacteria</taxon>
        <taxon>Pseudomonadati</taxon>
        <taxon>Bacteroidota</taxon>
        <taxon>Saprospiria</taxon>
        <taxon>Saprospirales</taxon>
        <taxon>Saprospiraceae</taxon>
        <taxon>Membranihabitans</taxon>
    </lineage>
</organism>
<gene>
    <name evidence="2" type="ORF">KUV50_03515</name>
</gene>
<dbReference type="Pfam" id="PF01522">
    <property type="entry name" value="Polysacc_deac_1"/>
    <property type="match status" value="1"/>
</dbReference>
<dbReference type="AlphaFoldDB" id="A0A953HJU0"/>
<dbReference type="Proteomes" id="UP000753961">
    <property type="component" value="Unassembled WGS sequence"/>
</dbReference>